<dbReference type="GO" id="GO:0006777">
    <property type="term" value="P:Mo-molybdopterin cofactor biosynthetic process"/>
    <property type="evidence" value="ECO:0007669"/>
    <property type="project" value="InterPro"/>
</dbReference>
<reference evidence="2" key="2">
    <citation type="journal article" date="2012" name="PLoS ONE">
        <title>A Deeply Branching Thermophilic Bacterium with an Ancient Acetyl-CoA Pathway Dominates a Subsurface Ecosystem.</title>
        <authorList>
            <person name="Takami H."/>
            <person name="Noguchi H."/>
            <person name="Takaki Y."/>
            <person name="Uchiyama I."/>
            <person name="Toyoda A."/>
            <person name="Nishi S."/>
            <person name="Chee G.-J."/>
            <person name="Arai W."/>
            <person name="Nunoura T."/>
            <person name="Itoh T."/>
            <person name="Hattori M."/>
            <person name="Takai K."/>
        </authorList>
    </citation>
    <scope>NUCLEOTIDE SEQUENCE</scope>
</reference>
<dbReference type="Pfam" id="PF03205">
    <property type="entry name" value="MobB"/>
    <property type="match status" value="1"/>
</dbReference>
<evidence type="ECO:0000259" key="1">
    <source>
        <dbReference type="Pfam" id="PF03205"/>
    </source>
</evidence>
<proteinExistence type="predicted"/>
<dbReference type="NCBIfam" id="TIGR00176">
    <property type="entry name" value="mobB"/>
    <property type="match status" value="1"/>
</dbReference>
<dbReference type="GO" id="GO:0005525">
    <property type="term" value="F:GTP binding"/>
    <property type="evidence" value="ECO:0007669"/>
    <property type="project" value="InterPro"/>
</dbReference>
<dbReference type="PANTHER" id="PTHR40072:SF1">
    <property type="entry name" value="MOLYBDOPTERIN-GUANINE DINUCLEOTIDE BIOSYNTHESIS ADAPTER PROTEIN"/>
    <property type="match status" value="1"/>
</dbReference>
<dbReference type="InterPro" id="IPR027417">
    <property type="entry name" value="P-loop_NTPase"/>
</dbReference>
<accession>H5SML2</accession>
<dbReference type="Gene3D" id="3.40.50.300">
    <property type="entry name" value="P-loop containing nucleotide triphosphate hydrolases"/>
    <property type="match status" value="1"/>
</dbReference>
<dbReference type="InterPro" id="IPR052539">
    <property type="entry name" value="MGD_biosynthesis_adapter"/>
</dbReference>
<dbReference type="EMBL" id="AP011775">
    <property type="protein sequence ID" value="BAL57398.1"/>
    <property type="molecule type" value="Genomic_DNA"/>
</dbReference>
<name>H5SML2_9BACT</name>
<feature type="domain" description="Molybdopterin-guanine dinucleotide biosynthesis protein B (MobB)" evidence="1">
    <location>
        <begin position="5"/>
        <end position="112"/>
    </location>
</feature>
<dbReference type="InterPro" id="IPR004435">
    <property type="entry name" value="MobB_dom"/>
</dbReference>
<reference evidence="2" key="1">
    <citation type="journal article" date="2005" name="Environ. Microbiol.">
        <title>Genetic and functional properties of uncultivated thermophilic crenarchaeotes from a subsurface gold mine as revealed by analysis of genome fragments.</title>
        <authorList>
            <person name="Nunoura T."/>
            <person name="Hirayama H."/>
            <person name="Takami H."/>
            <person name="Oida H."/>
            <person name="Nishi S."/>
            <person name="Shimamura S."/>
            <person name="Suzuki Y."/>
            <person name="Inagaki F."/>
            <person name="Takai K."/>
            <person name="Nealson K.H."/>
            <person name="Horikoshi K."/>
        </authorList>
    </citation>
    <scope>NUCLEOTIDE SEQUENCE</scope>
</reference>
<dbReference type="SUPFAM" id="SSF52540">
    <property type="entry name" value="P-loop containing nucleoside triphosphate hydrolases"/>
    <property type="match status" value="1"/>
</dbReference>
<dbReference type="AlphaFoldDB" id="H5SML2"/>
<sequence>MIPCIAIVGPSGSGKTTLTAGLITALTARGYRVGAIKHTHHDFEIDHPGKDSFTLKAAGASTVALVAPHKLAVVSELAREPSLEELVARHFDGIQLVLVEGYTYATLPKILLEDGSSPKISNLVATVPARRFGPEEIERLADLLEERFLR</sequence>
<evidence type="ECO:0000313" key="2">
    <source>
        <dbReference type="EMBL" id="BAL57398.1"/>
    </source>
</evidence>
<gene>
    <name evidence="2" type="ORF">HGMM_F50D11C07</name>
</gene>
<organism evidence="2">
    <name type="scientific">uncultured Acetothermia bacterium</name>
    <dbReference type="NCBI Taxonomy" id="236499"/>
    <lineage>
        <taxon>Bacteria</taxon>
        <taxon>Candidatus Bipolaricaulota</taxon>
        <taxon>environmental samples</taxon>
    </lineage>
</organism>
<protein>
    <submittedName>
        <fullName evidence="2">Molybdopterin-guanine dinucleotide biosynthesis protein B</fullName>
    </submittedName>
</protein>
<dbReference type="PANTHER" id="PTHR40072">
    <property type="entry name" value="MOLYBDOPTERIN-GUANINE DINUCLEOTIDE BIOSYNTHESIS ADAPTER PROTEIN-RELATED"/>
    <property type="match status" value="1"/>
</dbReference>